<dbReference type="Proteomes" id="UP001596978">
    <property type="component" value="Unassembled WGS sequence"/>
</dbReference>
<dbReference type="EMBL" id="JBHTJH010000004">
    <property type="protein sequence ID" value="MFD0861810.1"/>
    <property type="molecule type" value="Genomic_DNA"/>
</dbReference>
<reference evidence="2" key="1">
    <citation type="journal article" date="2019" name="Int. J. Syst. Evol. Microbiol.">
        <title>The Global Catalogue of Microorganisms (GCM) 10K type strain sequencing project: providing services to taxonomists for standard genome sequencing and annotation.</title>
        <authorList>
            <consortium name="The Broad Institute Genomics Platform"/>
            <consortium name="The Broad Institute Genome Sequencing Center for Infectious Disease"/>
            <person name="Wu L."/>
            <person name="Ma J."/>
        </authorList>
    </citation>
    <scope>NUCLEOTIDE SEQUENCE [LARGE SCALE GENOMIC DNA]</scope>
    <source>
        <strain evidence="2">CCUG 62952</strain>
    </source>
</reference>
<sequence>MKNPILLVALFYSTLICCQDFKLGIYYTANKDISFTSEIFEFKINQQFNYSIFGCTGSGFGSGEYELVNDTLNLRFTDKLGTLQRNVKLEKTDSDSLKIRLQIFETYSKYPLPGVKCNLDKEEANWQSDFDGFVEFNLPRINRTRILKFSYVGFGTTEIRIPPDIGKVSGIIRMGNIYYYNSEDVMKFKVKRIGKSRFTLMSNDSYFITYRKISRKRASEVILDRTDENYEAFFDNN</sequence>
<name>A0ABW3CXE6_9FLAO</name>
<keyword evidence="2" id="KW-1185">Reference proteome</keyword>
<comment type="caution">
    <text evidence="1">The sequence shown here is derived from an EMBL/GenBank/DDBJ whole genome shotgun (WGS) entry which is preliminary data.</text>
</comment>
<protein>
    <submittedName>
        <fullName evidence="1">Uncharacterized protein</fullName>
    </submittedName>
</protein>
<accession>A0ABW3CXE6</accession>
<evidence type="ECO:0000313" key="2">
    <source>
        <dbReference type="Proteomes" id="UP001596978"/>
    </source>
</evidence>
<evidence type="ECO:0000313" key="1">
    <source>
        <dbReference type="EMBL" id="MFD0861810.1"/>
    </source>
</evidence>
<proteinExistence type="predicted"/>
<dbReference type="RefSeq" id="WP_386405527.1">
    <property type="nucleotide sequence ID" value="NZ_JBHTJH010000004.1"/>
</dbReference>
<gene>
    <name evidence="1" type="ORF">ACFQ1M_06295</name>
</gene>
<organism evidence="1 2">
    <name type="scientific">Sungkyunkwania multivorans</name>
    <dbReference type="NCBI Taxonomy" id="1173618"/>
    <lineage>
        <taxon>Bacteria</taxon>
        <taxon>Pseudomonadati</taxon>
        <taxon>Bacteroidota</taxon>
        <taxon>Flavobacteriia</taxon>
        <taxon>Flavobacteriales</taxon>
        <taxon>Flavobacteriaceae</taxon>
        <taxon>Sungkyunkwania</taxon>
    </lineage>
</organism>